<dbReference type="Pfam" id="PF04170">
    <property type="entry name" value="NlpE"/>
    <property type="match status" value="1"/>
</dbReference>
<dbReference type="AlphaFoldDB" id="A0A1X7KYC6"/>
<keyword evidence="1" id="KW-0449">Lipoprotein</keyword>
<evidence type="ECO:0000313" key="2">
    <source>
        <dbReference type="Proteomes" id="UP000192980"/>
    </source>
</evidence>
<accession>A0A1X7KYC6</accession>
<dbReference type="InterPro" id="IPR007298">
    <property type="entry name" value="Cu-R_lipoprotein_NlpE"/>
</dbReference>
<dbReference type="PROSITE" id="PS51257">
    <property type="entry name" value="PROKAR_LIPOPROTEIN"/>
    <property type="match status" value="1"/>
</dbReference>
<gene>
    <name evidence="1" type="ORF">SAMN05660862_3276</name>
</gene>
<dbReference type="Proteomes" id="UP000192980">
    <property type="component" value="Unassembled WGS sequence"/>
</dbReference>
<evidence type="ECO:0000313" key="1">
    <source>
        <dbReference type="EMBL" id="SMG46224.1"/>
    </source>
</evidence>
<protein>
    <submittedName>
        <fullName evidence="1">Uncharacterized lipoprotein NlpE involved in copper resistance</fullName>
    </submittedName>
</protein>
<sequence>MKKLIYFALTAVAFSACNNPSQQKVETTESISSVDTTTSSTTAVDTVHTSQNSLDWAGTYEATIPCADCPGIKTSLQLNNDGTFVLQSEYLERKNKFEEKGNFAWINHGSTIQLQGKENKTQYKVGENKLIQLDMEGKEITGEHADLYTLHKK</sequence>
<dbReference type="EMBL" id="FXAU01000007">
    <property type="protein sequence ID" value="SMG46224.1"/>
    <property type="molecule type" value="Genomic_DNA"/>
</dbReference>
<dbReference type="OrthoDB" id="5348860at2"/>
<keyword evidence="2" id="KW-1185">Reference proteome</keyword>
<proteinExistence type="predicted"/>
<dbReference type="RefSeq" id="WP_085473980.1">
    <property type="nucleotide sequence ID" value="NZ_FXAU01000007.1"/>
</dbReference>
<reference evidence="1 2" key="1">
    <citation type="submission" date="2017-04" db="EMBL/GenBank/DDBJ databases">
        <authorList>
            <person name="Afonso C.L."/>
            <person name="Miller P.J."/>
            <person name="Scott M.A."/>
            <person name="Spackman E."/>
            <person name="Goraichik I."/>
            <person name="Dimitrov K.M."/>
            <person name="Suarez D.L."/>
            <person name="Swayne D.E."/>
        </authorList>
    </citation>
    <scope>NUCLEOTIDE SEQUENCE [LARGE SCALE GENOMIC DNA]</scope>
    <source>
        <strain evidence="1 2">DSM 22418</strain>
    </source>
</reference>
<name>A0A1X7KYC6_9SPHI</name>
<dbReference type="STRING" id="561061.SAMN05660862_3276"/>
<organism evidence="1 2">
    <name type="scientific">Sphingobacterium psychroaquaticum</name>
    <dbReference type="NCBI Taxonomy" id="561061"/>
    <lineage>
        <taxon>Bacteria</taxon>
        <taxon>Pseudomonadati</taxon>
        <taxon>Bacteroidota</taxon>
        <taxon>Sphingobacteriia</taxon>
        <taxon>Sphingobacteriales</taxon>
        <taxon>Sphingobacteriaceae</taxon>
        <taxon>Sphingobacterium</taxon>
    </lineage>
</organism>
<dbReference type="Gene3D" id="2.40.128.640">
    <property type="match status" value="1"/>
</dbReference>